<gene>
    <name evidence="6" type="ORF">AARE701A_LOCUS20830</name>
</gene>
<evidence type="ECO:0000256" key="1">
    <source>
        <dbReference type="ARBA" id="ARBA00001968"/>
    </source>
</evidence>
<evidence type="ECO:0008006" key="8">
    <source>
        <dbReference type="Google" id="ProtNLM"/>
    </source>
</evidence>
<keyword evidence="2" id="KW-0479">Metal-binding</keyword>
<dbReference type="InterPro" id="IPR055314">
    <property type="entry name" value="At2g29880-like"/>
</dbReference>
<feature type="region of interest" description="Disordered" evidence="3">
    <location>
        <begin position="326"/>
        <end position="357"/>
    </location>
</feature>
<dbReference type="Pfam" id="PF13359">
    <property type="entry name" value="DDE_Tnp_4"/>
    <property type="match status" value="1"/>
</dbReference>
<dbReference type="Proteomes" id="UP000682877">
    <property type="component" value="Chromosome 8"/>
</dbReference>
<sequence>MDDPPAMKTKGSYKQWSEPESNMLVRLLTDAINQGFRDANGKFHKMTVDTRILAPLNKTLGINKTYNEYKNRMKILKGRYLVLADLLRFSSGFGWDPETKKFTASDEVWNDYLKAHPNKTQLRNESFEDFKDLRMLFGSNTATGRNPVGLGDSIDADTYQVRENDGTNDPSRVQIMDDAEEITYEETSVHDVFSSLERRRGGKLPQRKKARTDAFNSNKVLKALAPSYMAKPGSAVPRKIKDSTRFYPYFKDCVGAIDGTHILAMITGQESASYRNRKGQLSQNVLAACNFDLEFIYVLSGWEGSAHDAKVLHDALTRNTNKLIVPEEENDVEEADVHERDEDENNEEQLHGTQEQQRVLANNWRATIAANMWTDAMNMGS</sequence>
<dbReference type="InterPro" id="IPR024752">
    <property type="entry name" value="Myb/SANT-like_dom"/>
</dbReference>
<reference evidence="6" key="1">
    <citation type="submission" date="2021-01" db="EMBL/GenBank/DDBJ databases">
        <authorList>
            <person name="Bezrukov I."/>
        </authorList>
    </citation>
    <scope>NUCLEOTIDE SEQUENCE</scope>
</reference>
<dbReference type="EMBL" id="LR999458">
    <property type="protein sequence ID" value="CAE6226183.1"/>
    <property type="molecule type" value="Genomic_DNA"/>
</dbReference>
<organism evidence="6 7">
    <name type="scientific">Arabidopsis arenosa</name>
    <name type="common">Sand rock-cress</name>
    <name type="synonym">Cardaminopsis arenosa</name>
    <dbReference type="NCBI Taxonomy" id="38785"/>
    <lineage>
        <taxon>Eukaryota</taxon>
        <taxon>Viridiplantae</taxon>
        <taxon>Streptophyta</taxon>
        <taxon>Embryophyta</taxon>
        <taxon>Tracheophyta</taxon>
        <taxon>Spermatophyta</taxon>
        <taxon>Magnoliopsida</taxon>
        <taxon>eudicotyledons</taxon>
        <taxon>Gunneridae</taxon>
        <taxon>Pentapetalae</taxon>
        <taxon>rosids</taxon>
        <taxon>malvids</taxon>
        <taxon>Brassicales</taxon>
        <taxon>Brassicaceae</taxon>
        <taxon>Camelineae</taxon>
        <taxon>Arabidopsis</taxon>
    </lineage>
</organism>
<evidence type="ECO:0000256" key="2">
    <source>
        <dbReference type="ARBA" id="ARBA00022723"/>
    </source>
</evidence>
<dbReference type="GO" id="GO:0046872">
    <property type="term" value="F:metal ion binding"/>
    <property type="evidence" value="ECO:0007669"/>
    <property type="project" value="UniProtKB-KW"/>
</dbReference>
<protein>
    <recommendedName>
        <fullName evidence="8">Myb/SANT-like domain-containing protein</fullName>
    </recommendedName>
</protein>
<evidence type="ECO:0000313" key="6">
    <source>
        <dbReference type="EMBL" id="CAE6226183.1"/>
    </source>
</evidence>
<feature type="domain" description="Myb/SANT-like" evidence="4">
    <location>
        <begin position="15"/>
        <end position="112"/>
    </location>
</feature>
<comment type="cofactor">
    <cofactor evidence="1">
        <name>a divalent metal cation</name>
        <dbReference type="ChEBI" id="CHEBI:60240"/>
    </cofactor>
</comment>
<dbReference type="Pfam" id="PF12776">
    <property type="entry name" value="Myb_DNA-bind_3"/>
    <property type="match status" value="1"/>
</dbReference>
<evidence type="ECO:0000313" key="7">
    <source>
        <dbReference type="Proteomes" id="UP000682877"/>
    </source>
</evidence>
<name>A0A8S2B1B8_ARAAE</name>
<evidence type="ECO:0000259" key="4">
    <source>
        <dbReference type="Pfam" id="PF12776"/>
    </source>
</evidence>
<dbReference type="AlphaFoldDB" id="A0A8S2B1B8"/>
<proteinExistence type="predicted"/>
<evidence type="ECO:0000259" key="5">
    <source>
        <dbReference type="Pfam" id="PF13359"/>
    </source>
</evidence>
<evidence type="ECO:0000256" key="3">
    <source>
        <dbReference type="SAM" id="MobiDB-lite"/>
    </source>
</evidence>
<dbReference type="PANTHER" id="PTHR47864">
    <property type="entry name" value="TRANSMEMBRANE PROTEIN"/>
    <property type="match status" value="1"/>
</dbReference>
<dbReference type="InterPro" id="IPR027806">
    <property type="entry name" value="HARBI1_dom"/>
</dbReference>
<feature type="domain" description="DDE Tnp4" evidence="5">
    <location>
        <begin position="257"/>
        <end position="314"/>
    </location>
</feature>
<keyword evidence="7" id="KW-1185">Reference proteome</keyword>
<accession>A0A8S2B1B8</accession>
<dbReference type="PANTHER" id="PTHR47864:SF8">
    <property type="entry name" value="MYB_SANT-LIKE DOMAIN-CONTAINING PROTEIN"/>
    <property type="match status" value="1"/>
</dbReference>